<name>A0A6A4Z084_9STRA</name>
<accession>A0A6A4Z084</accession>
<proteinExistence type="predicted"/>
<feature type="signal peptide" evidence="1">
    <location>
        <begin position="1"/>
        <end position="16"/>
    </location>
</feature>
<feature type="chain" id="PRO_5025383685" evidence="1">
    <location>
        <begin position="17"/>
        <end position="91"/>
    </location>
</feature>
<comment type="caution">
    <text evidence="2">The sequence shown here is derived from an EMBL/GenBank/DDBJ whole genome shotgun (WGS) entry which is preliminary data.</text>
</comment>
<evidence type="ECO:0000313" key="2">
    <source>
        <dbReference type="EMBL" id="KAF0703734.1"/>
    </source>
</evidence>
<protein>
    <submittedName>
        <fullName evidence="2">Uncharacterized protein</fullName>
    </submittedName>
</protein>
<dbReference type="EMBL" id="VJMH01004115">
    <property type="protein sequence ID" value="KAF0703734.1"/>
    <property type="molecule type" value="Genomic_DNA"/>
</dbReference>
<dbReference type="AlphaFoldDB" id="A0A6A4Z084"/>
<keyword evidence="1" id="KW-0732">Signal</keyword>
<sequence>MKIAVLLLATTSAAAAMAPSVHSLSAQDRAALVEELTQWKAKFGGIAKAQGLLPPVSDNRSLDDTINNELQRLLDNKHAVDVARKNNPKAT</sequence>
<feature type="non-terminal residue" evidence="2">
    <location>
        <position position="91"/>
    </location>
</feature>
<gene>
    <name evidence="2" type="ORF">As57867_007529</name>
</gene>
<dbReference type="OrthoDB" id="118825at2759"/>
<organism evidence="2">
    <name type="scientific">Aphanomyces stellatus</name>
    <dbReference type="NCBI Taxonomy" id="120398"/>
    <lineage>
        <taxon>Eukaryota</taxon>
        <taxon>Sar</taxon>
        <taxon>Stramenopiles</taxon>
        <taxon>Oomycota</taxon>
        <taxon>Saprolegniomycetes</taxon>
        <taxon>Saprolegniales</taxon>
        <taxon>Verrucalvaceae</taxon>
        <taxon>Aphanomyces</taxon>
    </lineage>
</organism>
<evidence type="ECO:0000256" key="1">
    <source>
        <dbReference type="SAM" id="SignalP"/>
    </source>
</evidence>
<reference evidence="2" key="1">
    <citation type="submission" date="2019-06" db="EMBL/GenBank/DDBJ databases">
        <title>Genomics analysis of Aphanomyces spp. identifies a new class of oomycete effector associated with host adaptation.</title>
        <authorList>
            <person name="Gaulin E."/>
        </authorList>
    </citation>
    <scope>NUCLEOTIDE SEQUENCE</scope>
    <source>
        <strain evidence="2">CBS 578.67</strain>
    </source>
</reference>